<dbReference type="Pfam" id="PF00171">
    <property type="entry name" value="Aldedh"/>
    <property type="match status" value="1"/>
</dbReference>
<protein>
    <recommendedName>
        <fullName evidence="4">Aldehyde dehydrogenase</fullName>
    </recommendedName>
</protein>
<name>A0ABX1PLF4_9RHOO</name>
<keyword evidence="9" id="KW-1185">Reference proteome</keyword>
<proteinExistence type="inferred from homology"/>
<evidence type="ECO:0000313" key="8">
    <source>
        <dbReference type="EMBL" id="NMG25129.1"/>
    </source>
</evidence>
<feature type="domain" description="Aldehyde dehydrogenase" evidence="7">
    <location>
        <begin position="15"/>
        <end position="445"/>
    </location>
</feature>
<dbReference type="RefSeq" id="WP_169118495.1">
    <property type="nucleotide sequence ID" value="NZ_WTVG02000039.1"/>
</dbReference>
<dbReference type="Gene3D" id="3.40.309.10">
    <property type="entry name" value="Aldehyde Dehydrogenase, Chain A, domain 2"/>
    <property type="match status" value="1"/>
</dbReference>
<sequence length="477" mass="51415">MNDSASNFTRLSELLDRQKAAFTAAGAVSADERRRRIQTVIDLLVKFHDPLAAAMDEDFGGRPKGFSLMNDVLGSLASLKHARDHLEKWMQAETRHPFAPYDQLGAQAWVMYQPKGSVGIIGTWNAPLFTLLSPLAYVLAAGNRAILKPSEITPRTAAVVAEAFAGMFDPTEVGVVTGGPDIGEAFSAQPFDHLVFTGSTAVGKMVMRNAAENLVPVTLELGGKSPTIIARSADFASAAFRIAAAKAANGGQLCVNPDVIYVPRERSEEFIGSLKIAFAGLFPTVADNPDVVAVVNARHLARVEAYVDEAAAAGTRVEASPAASTADPDNRRRPLRIVIDPPRDTHIMHEEIFGPAVVVLPYDSIDGVIADINSRPRPLALYYFGEDATEQQQVLEHTLSGGVTINEAMYHAAMQDAPFGGVGASGMGHYHGREGFIEFSHVRTVFKAPAHDPRREWGLLPPYPEHFLAAMQSQVTP</sequence>
<dbReference type="InterPro" id="IPR029510">
    <property type="entry name" value="Ald_DH_CS_GLU"/>
</dbReference>
<organism evidence="8 9">
    <name type="scientific">Aromatoleum anaerobium</name>
    <dbReference type="NCBI Taxonomy" id="182180"/>
    <lineage>
        <taxon>Bacteria</taxon>
        <taxon>Pseudomonadati</taxon>
        <taxon>Pseudomonadota</taxon>
        <taxon>Betaproteobacteria</taxon>
        <taxon>Rhodocyclales</taxon>
        <taxon>Rhodocyclaceae</taxon>
        <taxon>Aromatoleum</taxon>
    </lineage>
</organism>
<dbReference type="PROSITE" id="PS00687">
    <property type="entry name" value="ALDEHYDE_DEHYDR_GLU"/>
    <property type="match status" value="1"/>
</dbReference>
<dbReference type="Gene3D" id="3.40.605.10">
    <property type="entry name" value="Aldehyde Dehydrogenase, Chain A, domain 1"/>
    <property type="match status" value="1"/>
</dbReference>
<reference evidence="8" key="1">
    <citation type="submission" date="2019-12" db="EMBL/GenBank/DDBJ databases">
        <title>Comparative genomics gives insights into the taxonomy of the Azoarcus-Aromatoleum group and reveals separate origins of nif in the plant-associated Azoarcus and non-plant-associated Aromatoleum sub-groups.</title>
        <authorList>
            <person name="Lafos M."/>
            <person name="Maluk M."/>
            <person name="Batista M."/>
            <person name="Junghare M."/>
            <person name="Carmona M."/>
            <person name="Faoro H."/>
            <person name="Cruz L.M."/>
            <person name="Battistoni F."/>
            <person name="De Souza E."/>
            <person name="Pedrosa F."/>
            <person name="Chen W.-M."/>
            <person name="Poole P.S."/>
            <person name="Dixon R.A."/>
            <person name="James E.K."/>
        </authorList>
    </citation>
    <scope>NUCLEOTIDE SEQUENCE</scope>
    <source>
        <strain evidence="8">LuFRes1</strain>
    </source>
</reference>
<feature type="active site" evidence="5">
    <location>
        <position position="220"/>
    </location>
</feature>
<evidence type="ECO:0000256" key="2">
    <source>
        <dbReference type="ARBA" id="ARBA00023002"/>
    </source>
</evidence>
<dbReference type="PANTHER" id="PTHR43570">
    <property type="entry name" value="ALDEHYDE DEHYDROGENASE"/>
    <property type="match status" value="1"/>
</dbReference>
<dbReference type="SUPFAM" id="SSF53720">
    <property type="entry name" value="ALDH-like"/>
    <property type="match status" value="1"/>
</dbReference>
<dbReference type="InterPro" id="IPR015590">
    <property type="entry name" value="Aldehyde_DH_dom"/>
</dbReference>
<keyword evidence="3" id="KW-0520">NAD</keyword>
<dbReference type="Proteomes" id="UP000615989">
    <property type="component" value="Unassembled WGS sequence"/>
</dbReference>
<comment type="similarity">
    <text evidence="1 4 6">Belongs to the aldehyde dehydrogenase family.</text>
</comment>
<evidence type="ECO:0000256" key="4">
    <source>
        <dbReference type="PIRNR" id="PIRNR036492"/>
    </source>
</evidence>
<dbReference type="InterPro" id="IPR016161">
    <property type="entry name" value="Ald_DH/histidinol_DH"/>
</dbReference>
<evidence type="ECO:0000256" key="6">
    <source>
        <dbReference type="RuleBase" id="RU003345"/>
    </source>
</evidence>
<accession>A0ABX1PLF4</accession>
<dbReference type="InterPro" id="IPR016163">
    <property type="entry name" value="Ald_DH_C"/>
</dbReference>
<keyword evidence="2 4" id="KW-0560">Oxidoreductase</keyword>
<dbReference type="InterPro" id="IPR012394">
    <property type="entry name" value="Aldehyde_DH_NAD(P)"/>
</dbReference>
<dbReference type="PANTHER" id="PTHR43570:SF20">
    <property type="entry name" value="ALDEHYDE DEHYDROGENASE ALDX-RELATED"/>
    <property type="match status" value="1"/>
</dbReference>
<dbReference type="InterPro" id="IPR016162">
    <property type="entry name" value="Ald_DH_N"/>
</dbReference>
<dbReference type="PIRSF" id="PIRSF036492">
    <property type="entry name" value="ALDH"/>
    <property type="match status" value="1"/>
</dbReference>
<evidence type="ECO:0000259" key="7">
    <source>
        <dbReference type="Pfam" id="PF00171"/>
    </source>
</evidence>
<gene>
    <name evidence="8" type="ORF">GO606_10395</name>
</gene>
<comment type="caution">
    <text evidence="8">The sequence shown here is derived from an EMBL/GenBank/DDBJ whole genome shotgun (WGS) entry which is preliminary data.</text>
</comment>
<evidence type="ECO:0000256" key="3">
    <source>
        <dbReference type="ARBA" id="ARBA00023027"/>
    </source>
</evidence>
<dbReference type="EMBL" id="WTVG01000025">
    <property type="protein sequence ID" value="NMG25129.1"/>
    <property type="molecule type" value="Genomic_DNA"/>
</dbReference>
<evidence type="ECO:0000313" key="9">
    <source>
        <dbReference type="Proteomes" id="UP000615989"/>
    </source>
</evidence>
<evidence type="ECO:0000256" key="1">
    <source>
        <dbReference type="ARBA" id="ARBA00009986"/>
    </source>
</evidence>
<dbReference type="CDD" id="cd07133">
    <property type="entry name" value="ALDH_CALDH_CalB"/>
    <property type="match status" value="1"/>
</dbReference>
<evidence type="ECO:0000256" key="5">
    <source>
        <dbReference type="PROSITE-ProRule" id="PRU10007"/>
    </source>
</evidence>